<dbReference type="InterPro" id="IPR050221">
    <property type="entry name" value="26S_Proteasome_ATPase"/>
</dbReference>
<dbReference type="AlphaFoldDB" id="S5XVQ6"/>
<dbReference type="Pfam" id="PF00004">
    <property type="entry name" value="AAA"/>
    <property type="match status" value="1"/>
</dbReference>
<reference evidence="5 6" key="1">
    <citation type="journal article" date="2014" name="BMC Genomics">
        <title>Architecture and functions of a multipartite genome of the methylotrophic bacterium Paracoccus aminophilus JCM 7686, containing primary and secondary chromids.</title>
        <authorList>
            <person name="Dziewit L."/>
            <person name="Czarnecki J."/>
            <person name="Wibberg D."/>
            <person name="Radlinska M."/>
            <person name="Mrozek P."/>
            <person name="Szymczak M."/>
            <person name="Schluter A."/>
            <person name="Puhler A."/>
            <person name="Bartosik D."/>
        </authorList>
    </citation>
    <scope>NUCLEOTIDE SEQUENCE [LARGE SCALE GENOMIC DNA]</scope>
    <source>
        <strain evidence="5">JCM 7686</strain>
        <plasmid evidence="6">Plasmid pAMI8</plasmid>
    </source>
</reference>
<dbReference type="GO" id="GO:0016887">
    <property type="term" value="F:ATP hydrolysis activity"/>
    <property type="evidence" value="ECO:0007669"/>
    <property type="project" value="InterPro"/>
</dbReference>
<dbReference type="CDD" id="cd19481">
    <property type="entry name" value="RecA-like_protease"/>
    <property type="match status" value="1"/>
</dbReference>
<dbReference type="InterPro" id="IPR027417">
    <property type="entry name" value="P-loop_NTPase"/>
</dbReference>
<dbReference type="PATRIC" id="fig|1367847.3.peg.4541"/>
<evidence type="ECO:0000259" key="4">
    <source>
        <dbReference type="SMART" id="SM00382"/>
    </source>
</evidence>
<keyword evidence="3" id="KW-0067">ATP-binding</keyword>
<dbReference type="InterPro" id="IPR003959">
    <property type="entry name" value="ATPase_AAA_core"/>
</dbReference>
<dbReference type="KEGG" id="pami:JCM7686_pAMI8p063"/>
<sequence>MSKMEESEKISEDFIHLARIALSDRQQDVHAFLHRIAKRTEDPSLASALVELLRKRPTRSSTLRRSPTVALPVDTDSRFQLLRQEERPVLPHEPIYADAVQDMLRRLVEERMRLEALTHAGLEPTRTVLFTGPPGVGKTMAARWIARELDRPLLILDLSAVMSSYLGRTGTNLRYVLDYAKSIDCVLLVDELDAIAKRRDDAAEIGELKRLVTVLLQQLDDWPSSGLLLAATNHAELLDPAVWRRFEEQVAFGLPDREAVRAFVNSLLELVEPNAREWSDVLSLALSGQSFSDIERKVNSARRSAALNGTSISDHLATLLSVNDRPKNERIELAVQLAESGIASQRRAHELTGVARETIRDRLRSKGF</sequence>
<evidence type="ECO:0000256" key="3">
    <source>
        <dbReference type="ARBA" id="ARBA00022840"/>
    </source>
</evidence>
<keyword evidence="5" id="KW-0614">Plasmid</keyword>
<geneLocation type="plasmid" evidence="5 6">
    <name>pAMI8</name>
</geneLocation>
<dbReference type="EMBL" id="CP006655">
    <property type="protein sequence ID" value="AGT11564.1"/>
    <property type="molecule type" value="Genomic_DNA"/>
</dbReference>
<dbReference type="GO" id="GO:0005524">
    <property type="term" value="F:ATP binding"/>
    <property type="evidence" value="ECO:0007669"/>
    <property type="project" value="UniProtKB-KW"/>
</dbReference>
<evidence type="ECO:0000313" key="6">
    <source>
        <dbReference type="Proteomes" id="UP000015480"/>
    </source>
</evidence>
<dbReference type="SMART" id="SM00382">
    <property type="entry name" value="AAA"/>
    <property type="match status" value="1"/>
</dbReference>
<feature type="domain" description="AAA+ ATPase" evidence="4">
    <location>
        <begin position="124"/>
        <end position="256"/>
    </location>
</feature>
<dbReference type="Gene3D" id="3.40.50.300">
    <property type="entry name" value="P-loop containing nucleotide triphosphate hydrolases"/>
    <property type="match status" value="1"/>
</dbReference>
<evidence type="ECO:0000256" key="1">
    <source>
        <dbReference type="ARBA" id="ARBA00006914"/>
    </source>
</evidence>
<keyword evidence="6" id="KW-1185">Reference proteome</keyword>
<comment type="similarity">
    <text evidence="1">Belongs to the AAA ATPase family.</text>
</comment>
<dbReference type="Proteomes" id="UP000015480">
    <property type="component" value="Plasmid pAMI8"/>
</dbReference>
<gene>
    <name evidence="5" type="ORF">JCM7686_pAMI8p063</name>
</gene>
<evidence type="ECO:0000256" key="2">
    <source>
        <dbReference type="ARBA" id="ARBA00022741"/>
    </source>
</evidence>
<name>S5XVQ6_PARAH</name>
<dbReference type="HOGENOM" id="CLU_000688_25_1_5"/>
<evidence type="ECO:0000313" key="5">
    <source>
        <dbReference type="EMBL" id="AGT11564.1"/>
    </source>
</evidence>
<dbReference type="SUPFAM" id="SSF52540">
    <property type="entry name" value="P-loop containing nucleoside triphosphate hydrolases"/>
    <property type="match status" value="1"/>
</dbReference>
<dbReference type="InterPro" id="IPR003593">
    <property type="entry name" value="AAA+_ATPase"/>
</dbReference>
<proteinExistence type="inferred from homology"/>
<organism evidence="5 6">
    <name type="scientific">Paracoccus aminophilus JCM 7686</name>
    <dbReference type="NCBI Taxonomy" id="1367847"/>
    <lineage>
        <taxon>Bacteria</taxon>
        <taxon>Pseudomonadati</taxon>
        <taxon>Pseudomonadota</taxon>
        <taxon>Alphaproteobacteria</taxon>
        <taxon>Rhodobacterales</taxon>
        <taxon>Paracoccaceae</taxon>
        <taxon>Paracoccus</taxon>
    </lineage>
</organism>
<keyword evidence="2" id="KW-0547">Nucleotide-binding</keyword>
<dbReference type="PANTHER" id="PTHR23073">
    <property type="entry name" value="26S PROTEASOME REGULATORY SUBUNIT"/>
    <property type="match status" value="1"/>
</dbReference>
<accession>S5XVQ6</accession>
<protein>
    <submittedName>
        <fullName evidence="5">ATPase</fullName>
    </submittedName>
</protein>